<proteinExistence type="predicted"/>
<dbReference type="AlphaFoldDB" id="K9YJC4"/>
<dbReference type="BioCyc" id="CSTA292563:G1353-1005-MONOMER"/>
<dbReference type="KEGG" id="csn:Cyast_0998"/>
<organism evidence="2 3">
    <name type="scientific">Cyanobacterium stanieri (strain ATCC 29140 / PCC 7202)</name>
    <dbReference type="NCBI Taxonomy" id="292563"/>
    <lineage>
        <taxon>Bacteria</taxon>
        <taxon>Bacillati</taxon>
        <taxon>Cyanobacteriota</taxon>
        <taxon>Cyanophyceae</taxon>
        <taxon>Oscillatoriophycideae</taxon>
        <taxon>Chroococcales</taxon>
        <taxon>Geminocystaceae</taxon>
        <taxon>Cyanobacterium</taxon>
    </lineage>
</organism>
<evidence type="ECO:0000313" key="3">
    <source>
        <dbReference type="Proteomes" id="UP000010483"/>
    </source>
</evidence>
<dbReference type="InterPro" id="IPR014710">
    <property type="entry name" value="RmlC-like_jellyroll"/>
</dbReference>
<sequence>MNMTLIRQFQVKKLESIQGGMFHFYTPQSSHETMLVEIPPQSIDDLFVHHFQTDQLLVVKGSFLLVVLQNRQYHYIHLTEQNHQVVIIPPGIPHSAINLSDDSCLLVNAVLRHGETHPKDYQPVKKPFEYDLQKARSFFTESPLLSMIG</sequence>
<dbReference type="STRING" id="292563.Cyast_0998"/>
<dbReference type="InterPro" id="IPR011051">
    <property type="entry name" value="RmlC_Cupin_sf"/>
</dbReference>
<dbReference type="EMBL" id="CP003940">
    <property type="protein sequence ID" value="AFZ46969.1"/>
    <property type="molecule type" value="Genomic_DNA"/>
</dbReference>
<name>K9YJC4_CYASC</name>
<dbReference type="SUPFAM" id="SSF51182">
    <property type="entry name" value="RmlC-like cupins"/>
    <property type="match status" value="1"/>
</dbReference>
<accession>K9YJC4</accession>
<evidence type="ECO:0000313" key="2">
    <source>
        <dbReference type="EMBL" id="AFZ46969.1"/>
    </source>
</evidence>
<feature type="domain" description="Sugar 3,4-ketoisomerase QdtA cupin" evidence="1">
    <location>
        <begin position="49"/>
        <end position="112"/>
    </location>
</feature>
<dbReference type="eggNOG" id="COG1898">
    <property type="taxonomic scope" value="Bacteria"/>
</dbReference>
<dbReference type="Proteomes" id="UP000010483">
    <property type="component" value="Chromosome"/>
</dbReference>
<dbReference type="Gene3D" id="2.60.120.10">
    <property type="entry name" value="Jelly Rolls"/>
    <property type="match status" value="1"/>
</dbReference>
<dbReference type="Pfam" id="PF05523">
    <property type="entry name" value="FdtA"/>
    <property type="match status" value="1"/>
</dbReference>
<dbReference type="PATRIC" id="fig|292563.3.peg.1046"/>
<dbReference type="InterPro" id="IPR008894">
    <property type="entry name" value="QdtA_cupin_dom"/>
</dbReference>
<reference evidence="3" key="1">
    <citation type="journal article" date="2013" name="Proc. Natl. Acad. Sci. U.S.A.">
        <title>Improving the coverage of the cyanobacterial phylum using diversity-driven genome sequencing.</title>
        <authorList>
            <person name="Shih P.M."/>
            <person name="Wu D."/>
            <person name="Latifi A."/>
            <person name="Axen S.D."/>
            <person name="Fewer D.P."/>
            <person name="Talla E."/>
            <person name="Calteau A."/>
            <person name="Cai F."/>
            <person name="Tandeau de Marsac N."/>
            <person name="Rippka R."/>
            <person name="Herdman M."/>
            <person name="Sivonen K."/>
            <person name="Coursin T."/>
            <person name="Laurent T."/>
            <person name="Goodwin L."/>
            <person name="Nolan M."/>
            <person name="Davenport K.W."/>
            <person name="Han C.S."/>
            <person name="Rubin E.M."/>
            <person name="Eisen J.A."/>
            <person name="Woyke T."/>
            <person name="Gugger M."/>
            <person name="Kerfeld C.A."/>
        </authorList>
    </citation>
    <scope>NUCLEOTIDE SEQUENCE [LARGE SCALE GENOMIC DNA]</scope>
    <source>
        <strain evidence="3">ATCC 29140 / PCC 7202</strain>
    </source>
</reference>
<protein>
    <recommendedName>
        <fullName evidence="1">Sugar 3,4-ketoisomerase QdtA cupin domain-containing protein</fullName>
    </recommendedName>
</protein>
<keyword evidence="3" id="KW-1185">Reference proteome</keyword>
<dbReference type="HOGENOM" id="CLU_125966_0_0_3"/>
<gene>
    <name evidence="2" type="ordered locus">Cyast_0998</name>
</gene>
<evidence type="ECO:0000259" key="1">
    <source>
        <dbReference type="Pfam" id="PF05523"/>
    </source>
</evidence>